<evidence type="ECO:0000256" key="1">
    <source>
        <dbReference type="SAM" id="SignalP"/>
    </source>
</evidence>
<organism evidence="2 3">
    <name type="scientific">Trifolium pratense</name>
    <name type="common">Red clover</name>
    <dbReference type="NCBI Taxonomy" id="57577"/>
    <lineage>
        <taxon>Eukaryota</taxon>
        <taxon>Viridiplantae</taxon>
        <taxon>Streptophyta</taxon>
        <taxon>Embryophyta</taxon>
        <taxon>Tracheophyta</taxon>
        <taxon>Spermatophyta</taxon>
        <taxon>Magnoliopsida</taxon>
        <taxon>eudicotyledons</taxon>
        <taxon>Gunneridae</taxon>
        <taxon>Pentapetalae</taxon>
        <taxon>rosids</taxon>
        <taxon>fabids</taxon>
        <taxon>Fabales</taxon>
        <taxon>Fabaceae</taxon>
        <taxon>Papilionoideae</taxon>
        <taxon>50 kb inversion clade</taxon>
        <taxon>NPAAA clade</taxon>
        <taxon>Hologalegina</taxon>
        <taxon>IRL clade</taxon>
        <taxon>Trifolieae</taxon>
        <taxon>Trifolium</taxon>
    </lineage>
</organism>
<dbReference type="AlphaFoldDB" id="A0A2K3LBG3"/>
<evidence type="ECO:0000313" key="3">
    <source>
        <dbReference type="Proteomes" id="UP000236291"/>
    </source>
</evidence>
<keyword evidence="1" id="KW-0732">Signal</keyword>
<protein>
    <submittedName>
        <fullName evidence="2">Uncharacterized protein</fullName>
    </submittedName>
</protein>
<evidence type="ECO:0000313" key="2">
    <source>
        <dbReference type="EMBL" id="PNX75878.1"/>
    </source>
</evidence>
<name>A0A2K3LBG3_TRIPR</name>
<reference evidence="2 3" key="2">
    <citation type="journal article" date="2017" name="Front. Plant Sci.">
        <title>Gene Classification and Mining of Molecular Markers Useful in Red Clover (Trifolium pratense) Breeding.</title>
        <authorList>
            <person name="Istvanek J."/>
            <person name="Dluhosova J."/>
            <person name="Dluhos P."/>
            <person name="Patkova L."/>
            <person name="Nedelnik J."/>
            <person name="Repkova J."/>
        </authorList>
    </citation>
    <scope>NUCLEOTIDE SEQUENCE [LARGE SCALE GENOMIC DNA]</scope>
    <source>
        <strain evidence="3">cv. Tatra</strain>
        <tissue evidence="2">Young leaves</tissue>
    </source>
</reference>
<comment type="caution">
    <text evidence="2">The sequence shown here is derived from an EMBL/GenBank/DDBJ whole genome shotgun (WGS) entry which is preliminary data.</text>
</comment>
<dbReference type="Proteomes" id="UP000236291">
    <property type="component" value="Unassembled WGS sequence"/>
</dbReference>
<feature type="signal peptide" evidence="1">
    <location>
        <begin position="1"/>
        <end position="23"/>
    </location>
</feature>
<proteinExistence type="predicted"/>
<dbReference type="EMBL" id="ASHM01029768">
    <property type="protein sequence ID" value="PNX75878.1"/>
    <property type="molecule type" value="Genomic_DNA"/>
</dbReference>
<feature type="chain" id="PRO_5014396011" evidence="1">
    <location>
        <begin position="24"/>
        <end position="91"/>
    </location>
</feature>
<accession>A0A2K3LBG3</accession>
<gene>
    <name evidence="2" type="ORF">L195_g031822</name>
</gene>
<sequence length="91" mass="9699">MALFKLLVASLLVSFVIFHLVDADDQLIAMEHVLQDAANHLVRTSATGHVELAADAATACHRELLVTKKCVPAITTKPPAEANANALKLNS</sequence>
<reference evidence="2 3" key="1">
    <citation type="journal article" date="2014" name="Am. J. Bot.">
        <title>Genome assembly and annotation for red clover (Trifolium pratense; Fabaceae).</title>
        <authorList>
            <person name="Istvanek J."/>
            <person name="Jaros M."/>
            <person name="Krenek A."/>
            <person name="Repkova J."/>
        </authorList>
    </citation>
    <scope>NUCLEOTIDE SEQUENCE [LARGE SCALE GENOMIC DNA]</scope>
    <source>
        <strain evidence="3">cv. Tatra</strain>
        <tissue evidence="2">Young leaves</tissue>
    </source>
</reference>